<evidence type="ECO:0000313" key="2">
    <source>
        <dbReference type="Proteomes" id="UP000472262"/>
    </source>
</evidence>
<keyword evidence="2" id="KW-1185">Reference proteome</keyword>
<name>A0A672PQ28_SINGR</name>
<protein>
    <submittedName>
        <fullName evidence="1">Uncharacterized protein</fullName>
    </submittedName>
</protein>
<evidence type="ECO:0000313" key="1">
    <source>
        <dbReference type="Ensembl" id="ENSSGRP00000065867.1"/>
    </source>
</evidence>
<proteinExistence type="predicted"/>
<reference evidence="1" key="1">
    <citation type="submission" date="2025-08" db="UniProtKB">
        <authorList>
            <consortium name="Ensembl"/>
        </authorList>
    </citation>
    <scope>IDENTIFICATION</scope>
</reference>
<dbReference type="Proteomes" id="UP000472262">
    <property type="component" value="Unassembled WGS sequence"/>
</dbReference>
<sequence length="201" mass="22682">MCSIKIRLFLNTLPFALRYKLWYLKEKQNYTFICVSTLSDGMFTKLLVTKKGSCQINVLTTSVIKFCYTVTEYHCTKLDENTSSHVPKSSQNTHTSHPAQLLWHTSISRTLSLTCKQTQPEKSSSMNGILAASSTRVNGYRLLDDQPILHQLANLLIGIGNLIGFIWIQPHFLLATAQNAGRQPLLKPEHAGDKKKKKGQF</sequence>
<dbReference type="Ensembl" id="ENSSGRT00000070219.1">
    <property type="protein sequence ID" value="ENSSGRP00000065867.1"/>
    <property type="gene ID" value="ENSSGRG00000033888.1"/>
</dbReference>
<dbReference type="AlphaFoldDB" id="A0A672PQ28"/>
<reference evidence="1" key="2">
    <citation type="submission" date="2025-09" db="UniProtKB">
        <authorList>
            <consortium name="Ensembl"/>
        </authorList>
    </citation>
    <scope>IDENTIFICATION</scope>
</reference>
<dbReference type="InParanoid" id="A0A672PQ28"/>
<organism evidence="1 2">
    <name type="scientific">Sinocyclocheilus grahami</name>
    <name type="common">Dianchi golden-line fish</name>
    <name type="synonym">Barbus grahami</name>
    <dbReference type="NCBI Taxonomy" id="75366"/>
    <lineage>
        <taxon>Eukaryota</taxon>
        <taxon>Metazoa</taxon>
        <taxon>Chordata</taxon>
        <taxon>Craniata</taxon>
        <taxon>Vertebrata</taxon>
        <taxon>Euteleostomi</taxon>
        <taxon>Actinopterygii</taxon>
        <taxon>Neopterygii</taxon>
        <taxon>Teleostei</taxon>
        <taxon>Ostariophysi</taxon>
        <taxon>Cypriniformes</taxon>
        <taxon>Cyprinidae</taxon>
        <taxon>Cyprininae</taxon>
        <taxon>Sinocyclocheilus</taxon>
    </lineage>
</organism>
<accession>A0A672PQ28</accession>